<feature type="domain" description="ShKT" evidence="2">
    <location>
        <begin position="48"/>
        <end position="82"/>
    </location>
</feature>
<comment type="caution">
    <text evidence="3">The sequence shown here is derived from an EMBL/GenBank/DDBJ whole genome shotgun (WGS) entry which is preliminary data.</text>
</comment>
<keyword evidence="4" id="KW-1185">Reference proteome</keyword>
<dbReference type="SMART" id="SM00254">
    <property type="entry name" value="ShKT"/>
    <property type="match status" value="2"/>
</dbReference>
<dbReference type="PROSITE" id="PS51670">
    <property type="entry name" value="SHKT"/>
    <property type="match status" value="2"/>
</dbReference>
<protein>
    <submittedName>
        <fullName evidence="3">ShK domain-like domain-containing protein</fullName>
    </submittedName>
</protein>
<sequence length="181" mass="20671">MTQVTIPTMIQDWGLVRGQHVEVHAEVSFLLFQFPATFRHHRPQVPNCRDIHLNCPLTSKLCMVDWAFDQMVEYCPKTCNRCPNREIIDISDSCRDERRKCNDPDNIDLMAWLCPRTCRYDRNSRPQRPSGRIGAAPAGCVDANSNCASWKANGFCENPFYYVEHKRLNCALSCGLCGATV</sequence>
<dbReference type="PANTHER" id="PTHR21724">
    <property type="entry name" value="SHKT DOMAIN-CONTAINING PROTEIN"/>
    <property type="match status" value="1"/>
</dbReference>
<reference evidence="3" key="1">
    <citation type="submission" date="2022-01" db="EMBL/GenBank/DDBJ databases">
        <title>Genome Sequence Resource for Two Populations of Ditylenchus destructor, the Migratory Endoparasitic Phytonematode.</title>
        <authorList>
            <person name="Zhang H."/>
            <person name="Lin R."/>
            <person name="Xie B."/>
        </authorList>
    </citation>
    <scope>NUCLEOTIDE SEQUENCE</scope>
    <source>
        <strain evidence="3">BazhouSP</strain>
    </source>
</reference>
<evidence type="ECO:0000256" key="1">
    <source>
        <dbReference type="PROSITE-ProRule" id="PRU01005"/>
    </source>
</evidence>
<evidence type="ECO:0000259" key="2">
    <source>
        <dbReference type="PROSITE" id="PS51670"/>
    </source>
</evidence>
<gene>
    <name evidence="3" type="ORF">DdX_15116</name>
</gene>
<dbReference type="EMBL" id="JAKKPZ010000088">
    <property type="protein sequence ID" value="KAI1703057.1"/>
    <property type="molecule type" value="Genomic_DNA"/>
</dbReference>
<dbReference type="Pfam" id="PF01549">
    <property type="entry name" value="ShK"/>
    <property type="match status" value="3"/>
</dbReference>
<accession>A0AAD4MTC1</accession>
<dbReference type="Proteomes" id="UP001201812">
    <property type="component" value="Unassembled WGS sequence"/>
</dbReference>
<feature type="domain" description="ShKT" evidence="2">
    <location>
        <begin position="140"/>
        <end position="177"/>
    </location>
</feature>
<dbReference type="AlphaFoldDB" id="A0AAD4MTC1"/>
<evidence type="ECO:0000313" key="4">
    <source>
        <dbReference type="Proteomes" id="UP001201812"/>
    </source>
</evidence>
<comment type="caution">
    <text evidence="1">Lacks conserved residue(s) required for the propagation of feature annotation.</text>
</comment>
<dbReference type="Gene3D" id="1.10.10.1940">
    <property type="match status" value="2"/>
</dbReference>
<name>A0AAD4MTC1_9BILA</name>
<dbReference type="PANTHER" id="PTHR21724:SF109">
    <property type="entry name" value="SHKT DOMAIN-CONTAINING PROTEIN"/>
    <property type="match status" value="1"/>
</dbReference>
<proteinExistence type="predicted"/>
<keyword evidence="1" id="KW-1015">Disulfide bond</keyword>
<organism evidence="3 4">
    <name type="scientific">Ditylenchus destructor</name>
    <dbReference type="NCBI Taxonomy" id="166010"/>
    <lineage>
        <taxon>Eukaryota</taxon>
        <taxon>Metazoa</taxon>
        <taxon>Ecdysozoa</taxon>
        <taxon>Nematoda</taxon>
        <taxon>Chromadorea</taxon>
        <taxon>Rhabditida</taxon>
        <taxon>Tylenchina</taxon>
        <taxon>Tylenchomorpha</taxon>
        <taxon>Sphaerularioidea</taxon>
        <taxon>Anguinidae</taxon>
        <taxon>Anguininae</taxon>
        <taxon>Ditylenchus</taxon>
    </lineage>
</organism>
<evidence type="ECO:0000313" key="3">
    <source>
        <dbReference type="EMBL" id="KAI1703057.1"/>
    </source>
</evidence>
<feature type="disulfide bond" evidence="1">
    <location>
        <begin position="48"/>
        <end position="82"/>
    </location>
</feature>
<dbReference type="InterPro" id="IPR003582">
    <property type="entry name" value="ShKT_dom"/>
</dbReference>